<comment type="similarity">
    <text evidence="2">Belongs to the krueppel C2H2-type zinc-finger protein family.</text>
</comment>
<keyword evidence="3" id="KW-0597">Phosphoprotein</keyword>
<dbReference type="InParanoid" id="F6UIH2"/>
<proteinExistence type="inferred from homology"/>
<dbReference type="EMBL" id="EAAA01002201">
    <property type="status" value="NOT_ANNOTATED_CDS"/>
    <property type="molecule type" value="Genomic_DNA"/>
</dbReference>
<dbReference type="PANTHER" id="PTHR23235">
    <property type="entry name" value="KRUEPPEL-LIKE TRANSCRIPTION FACTOR"/>
    <property type="match status" value="1"/>
</dbReference>
<dbReference type="OMA" id="WEENPDC"/>
<accession>F6UIH2</accession>
<keyword evidence="9" id="KW-0805">Transcription regulation</keyword>
<keyword evidence="7" id="KW-0862">Zinc</keyword>
<reference evidence="17" key="2">
    <citation type="journal article" date="2008" name="Genome Biol.">
        <title>Improved genome assembly and evidence-based global gene model set for the chordate Ciona intestinalis: new insight into intron and operon populations.</title>
        <authorList>
            <person name="Satou Y."/>
            <person name="Mineta K."/>
            <person name="Ogasawara M."/>
            <person name="Sasakura Y."/>
            <person name="Shoguchi E."/>
            <person name="Ueno K."/>
            <person name="Yamada L."/>
            <person name="Matsumoto J."/>
            <person name="Wasserscheid J."/>
            <person name="Dewar K."/>
            <person name="Wiley G.B."/>
            <person name="Macmil S.L."/>
            <person name="Roe B.A."/>
            <person name="Zeller R.W."/>
            <person name="Hastings K.E."/>
            <person name="Lemaire P."/>
            <person name="Lindquist E."/>
            <person name="Endo T."/>
            <person name="Hotta K."/>
            <person name="Inaba K."/>
        </authorList>
    </citation>
    <scope>NUCLEOTIDE SEQUENCE [LARGE SCALE GENOMIC DNA]</scope>
    <source>
        <strain evidence="17">wild type</strain>
    </source>
</reference>
<dbReference type="FunFam" id="3.30.160.60:FF:000018">
    <property type="entry name" value="Krueppel-like factor 15"/>
    <property type="match status" value="1"/>
</dbReference>
<evidence type="ECO:0000256" key="3">
    <source>
        <dbReference type="ARBA" id="ARBA00022553"/>
    </source>
</evidence>
<evidence type="ECO:0000313" key="17">
    <source>
        <dbReference type="Ensembl" id="ENSCINP00000022836.2"/>
    </source>
</evidence>
<evidence type="ECO:0000256" key="10">
    <source>
        <dbReference type="ARBA" id="ARBA00023125"/>
    </source>
</evidence>
<dbReference type="AlphaFoldDB" id="F6UIH2"/>
<dbReference type="Pfam" id="PF00096">
    <property type="entry name" value="zf-C2H2"/>
    <property type="match status" value="3"/>
</dbReference>
<keyword evidence="18" id="KW-1185">Reference proteome</keyword>
<dbReference type="SMART" id="SM00355">
    <property type="entry name" value="ZnF_C2H2"/>
    <property type="match status" value="3"/>
</dbReference>
<dbReference type="InterPro" id="IPR013087">
    <property type="entry name" value="Znf_C2H2_type"/>
</dbReference>
<dbReference type="FunFam" id="3.30.160.60:FF:000446">
    <property type="entry name" value="Zinc finger protein"/>
    <property type="match status" value="1"/>
</dbReference>
<evidence type="ECO:0000313" key="18">
    <source>
        <dbReference type="Proteomes" id="UP000008144"/>
    </source>
</evidence>
<dbReference type="PANTHER" id="PTHR23235:SF156">
    <property type="entry name" value="KRUPPEL-LIKE FACTOR 18"/>
    <property type="match status" value="1"/>
</dbReference>
<dbReference type="Ensembl" id="ENSCINT00000023082.2">
    <property type="protein sequence ID" value="ENSCINP00000022836.2"/>
    <property type="gene ID" value="ENSCING00000012142.2"/>
</dbReference>
<dbReference type="GO" id="GO:0005634">
    <property type="term" value="C:nucleus"/>
    <property type="evidence" value="ECO:0007669"/>
    <property type="project" value="UniProtKB-SubCell"/>
</dbReference>
<evidence type="ECO:0000256" key="9">
    <source>
        <dbReference type="ARBA" id="ARBA00023015"/>
    </source>
</evidence>
<dbReference type="HOGENOM" id="CLU_044716_0_0_1"/>
<evidence type="ECO:0000256" key="4">
    <source>
        <dbReference type="ARBA" id="ARBA00022723"/>
    </source>
</evidence>
<dbReference type="FunFam" id="3.30.160.60:FF:000237">
    <property type="entry name" value="Krueppel-like factor 2"/>
    <property type="match status" value="1"/>
</dbReference>
<dbReference type="GeneTree" id="ENSGT00940000163957"/>
<dbReference type="GO" id="GO:0000978">
    <property type="term" value="F:RNA polymerase II cis-regulatory region sequence-specific DNA binding"/>
    <property type="evidence" value="ECO:0000318"/>
    <property type="project" value="GO_Central"/>
</dbReference>
<dbReference type="InterPro" id="IPR036236">
    <property type="entry name" value="Znf_C2H2_sf"/>
</dbReference>
<feature type="domain" description="C2H2-type" evidence="16">
    <location>
        <begin position="398"/>
        <end position="427"/>
    </location>
</feature>
<dbReference type="Gene3D" id="3.30.160.60">
    <property type="entry name" value="Classic Zinc Finger"/>
    <property type="match status" value="3"/>
</dbReference>
<evidence type="ECO:0000256" key="15">
    <source>
        <dbReference type="SAM" id="MobiDB-lite"/>
    </source>
</evidence>
<keyword evidence="4" id="KW-0479">Metal-binding</keyword>
<keyword evidence="8" id="KW-0832">Ubl conjugation</keyword>
<gene>
    <name evidence="17" type="primary">zf(c2h2)-24</name>
</gene>
<reference evidence="17" key="3">
    <citation type="submission" date="2025-08" db="UniProtKB">
        <authorList>
            <consortium name="Ensembl"/>
        </authorList>
    </citation>
    <scope>IDENTIFICATION</scope>
</reference>
<keyword evidence="10" id="KW-0238">DNA-binding</keyword>
<evidence type="ECO:0000256" key="1">
    <source>
        <dbReference type="ARBA" id="ARBA00004123"/>
    </source>
</evidence>
<reference evidence="18" key="1">
    <citation type="journal article" date="2002" name="Science">
        <title>The draft genome of Ciona intestinalis: insights into chordate and vertebrate origins.</title>
        <authorList>
            <person name="Dehal P."/>
            <person name="Satou Y."/>
            <person name="Campbell R.K."/>
            <person name="Chapman J."/>
            <person name="Degnan B."/>
            <person name="De Tomaso A."/>
            <person name="Davidson B."/>
            <person name="Di Gregorio A."/>
            <person name="Gelpke M."/>
            <person name="Goodstein D.M."/>
            <person name="Harafuji N."/>
            <person name="Hastings K.E."/>
            <person name="Ho I."/>
            <person name="Hotta K."/>
            <person name="Huang W."/>
            <person name="Kawashima T."/>
            <person name="Lemaire P."/>
            <person name="Martinez D."/>
            <person name="Meinertzhagen I.A."/>
            <person name="Necula S."/>
            <person name="Nonaka M."/>
            <person name="Putnam N."/>
            <person name="Rash S."/>
            <person name="Saiga H."/>
            <person name="Satake M."/>
            <person name="Terry A."/>
            <person name="Yamada L."/>
            <person name="Wang H.G."/>
            <person name="Awazu S."/>
            <person name="Azumi K."/>
            <person name="Boore J."/>
            <person name="Branno M."/>
            <person name="Chin-Bow S."/>
            <person name="DeSantis R."/>
            <person name="Doyle S."/>
            <person name="Francino P."/>
            <person name="Keys D.N."/>
            <person name="Haga S."/>
            <person name="Hayashi H."/>
            <person name="Hino K."/>
            <person name="Imai K.S."/>
            <person name="Inaba K."/>
            <person name="Kano S."/>
            <person name="Kobayashi K."/>
            <person name="Kobayashi M."/>
            <person name="Lee B.I."/>
            <person name="Makabe K.W."/>
            <person name="Manohar C."/>
            <person name="Matassi G."/>
            <person name="Medina M."/>
            <person name="Mochizuki Y."/>
            <person name="Mount S."/>
            <person name="Morishita T."/>
            <person name="Miura S."/>
            <person name="Nakayama A."/>
            <person name="Nishizaka S."/>
            <person name="Nomoto H."/>
            <person name="Ohta F."/>
            <person name="Oishi K."/>
            <person name="Rigoutsos I."/>
            <person name="Sano M."/>
            <person name="Sasaki A."/>
            <person name="Sasakura Y."/>
            <person name="Shoguchi E."/>
            <person name="Shin-i T."/>
            <person name="Spagnuolo A."/>
            <person name="Stainier D."/>
            <person name="Suzuki M.M."/>
            <person name="Tassy O."/>
            <person name="Takatori N."/>
            <person name="Tokuoka M."/>
            <person name="Yagi K."/>
            <person name="Yoshizaki F."/>
            <person name="Wada S."/>
            <person name="Zhang C."/>
            <person name="Hyatt P.D."/>
            <person name="Larimer F."/>
            <person name="Detter C."/>
            <person name="Doggett N."/>
            <person name="Glavina T."/>
            <person name="Hawkins T."/>
            <person name="Richardson P."/>
            <person name="Lucas S."/>
            <person name="Kohara Y."/>
            <person name="Levine M."/>
            <person name="Satoh N."/>
            <person name="Rokhsar D.S."/>
        </authorList>
    </citation>
    <scope>NUCLEOTIDE SEQUENCE [LARGE SCALE GENOMIC DNA]</scope>
</reference>
<keyword evidence="13" id="KW-0539">Nucleus</keyword>
<dbReference type="GO" id="GO:0008270">
    <property type="term" value="F:zinc ion binding"/>
    <property type="evidence" value="ECO:0007669"/>
    <property type="project" value="UniProtKB-KW"/>
</dbReference>
<comment type="subcellular location">
    <subcellularLocation>
        <location evidence="1">Nucleus</location>
    </subcellularLocation>
</comment>
<feature type="compositionally biased region" description="Polar residues" evidence="15">
    <location>
        <begin position="229"/>
        <end position="239"/>
    </location>
</feature>
<keyword evidence="12" id="KW-0804">Transcription</keyword>
<dbReference type="GO" id="GO:0045893">
    <property type="term" value="P:positive regulation of DNA-templated transcription"/>
    <property type="evidence" value="ECO:0007669"/>
    <property type="project" value="UniProtKB-ARBA"/>
</dbReference>
<evidence type="ECO:0000259" key="16">
    <source>
        <dbReference type="PROSITE" id="PS50157"/>
    </source>
</evidence>
<keyword evidence="6 14" id="KW-0863">Zinc-finger</keyword>
<protein>
    <submittedName>
        <fullName evidence="17">Zinc finger protein</fullName>
    </submittedName>
</protein>
<organism evidence="17 18">
    <name type="scientific">Ciona intestinalis</name>
    <name type="common">Transparent sea squirt</name>
    <name type="synonym">Ascidia intestinalis</name>
    <dbReference type="NCBI Taxonomy" id="7719"/>
    <lineage>
        <taxon>Eukaryota</taxon>
        <taxon>Metazoa</taxon>
        <taxon>Chordata</taxon>
        <taxon>Tunicata</taxon>
        <taxon>Ascidiacea</taxon>
        <taxon>Phlebobranchia</taxon>
        <taxon>Cionidae</taxon>
        <taxon>Ciona</taxon>
    </lineage>
</organism>
<evidence type="ECO:0000256" key="5">
    <source>
        <dbReference type="ARBA" id="ARBA00022737"/>
    </source>
</evidence>
<sequence>MIKIDMGNSDELPGFPQIGMPSGREGILSQASTGDVLLTDLENLWEENPDCLESILNTSNSECGSDIVGLGGVGSTEKLASIGETFSRQNQGCEIADNGYYCSGFTTCNSLTEPATSGLGSEFFTNYSNSTDSGMKREQHTSPFMYERLGSTSQEIESYQNFEQKCRSFETLHEKLHSSAAYKSTQTINNGQWHPATEFYHQQLEHSISLPNGLVTPPVSPEEERRRSTPPQHTHSSFTPLPEHCIKTEHPNIYNGCERLCETNYQTSCAQYTTGAYNSLNSTTTGIGGVGVQQHLPKYPKPMYSEDIQTLQQTNKPPFAHTARSNSWPHQQPNGNCELVFNPHSATMFTHPSFKPEDAAFSILPHYPVKQAVVDDNTAVEKTKRGRRYWTRRKATLHTCEYIGCGKTYTKSSHLKAHMRTHTGEKPYHCTWAGCGWRFARSDELTRHYRKHTGHRPFKCNMCERAFSRSDHLALHMKRHM</sequence>
<dbReference type="Proteomes" id="UP000008144">
    <property type="component" value="Chromosome 5"/>
</dbReference>
<feature type="domain" description="C2H2-type" evidence="16">
    <location>
        <begin position="428"/>
        <end position="457"/>
    </location>
</feature>
<reference evidence="17" key="4">
    <citation type="submission" date="2025-09" db="UniProtKB">
        <authorList>
            <consortium name="Ensembl"/>
        </authorList>
    </citation>
    <scope>IDENTIFICATION</scope>
</reference>
<dbReference type="SUPFAM" id="SSF57667">
    <property type="entry name" value="beta-beta-alpha zinc fingers"/>
    <property type="match status" value="2"/>
</dbReference>
<dbReference type="GO" id="GO:0000981">
    <property type="term" value="F:DNA-binding transcription factor activity, RNA polymerase II-specific"/>
    <property type="evidence" value="ECO:0000318"/>
    <property type="project" value="GO_Central"/>
</dbReference>
<keyword evidence="11" id="KW-0010">Activator</keyword>
<name>F6UIH2_CIOIN</name>
<dbReference type="GO" id="GO:0006357">
    <property type="term" value="P:regulation of transcription by RNA polymerase II"/>
    <property type="evidence" value="ECO:0000318"/>
    <property type="project" value="GO_Central"/>
</dbReference>
<evidence type="ECO:0000256" key="2">
    <source>
        <dbReference type="ARBA" id="ARBA00006991"/>
    </source>
</evidence>
<evidence type="ECO:0000256" key="7">
    <source>
        <dbReference type="ARBA" id="ARBA00022833"/>
    </source>
</evidence>
<evidence type="ECO:0000256" key="8">
    <source>
        <dbReference type="ARBA" id="ARBA00022843"/>
    </source>
</evidence>
<feature type="region of interest" description="Disordered" evidence="15">
    <location>
        <begin position="210"/>
        <end position="243"/>
    </location>
</feature>
<keyword evidence="5" id="KW-0677">Repeat</keyword>
<evidence type="ECO:0000256" key="6">
    <source>
        <dbReference type="ARBA" id="ARBA00022771"/>
    </source>
</evidence>
<dbReference type="PROSITE" id="PS00028">
    <property type="entry name" value="ZINC_FINGER_C2H2_1"/>
    <property type="match status" value="3"/>
</dbReference>
<evidence type="ECO:0000256" key="11">
    <source>
        <dbReference type="ARBA" id="ARBA00023159"/>
    </source>
</evidence>
<dbReference type="PROSITE" id="PS50157">
    <property type="entry name" value="ZINC_FINGER_C2H2_2"/>
    <property type="match status" value="3"/>
</dbReference>
<feature type="domain" description="C2H2-type" evidence="16">
    <location>
        <begin position="458"/>
        <end position="481"/>
    </location>
</feature>
<evidence type="ECO:0000256" key="14">
    <source>
        <dbReference type="PROSITE-ProRule" id="PRU00042"/>
    </source>
</evidence>
<evidence type="ECO:0000256" key="13">
    <source>
        <dbReference type="ARBA" id="ARBA00023242"/>
    </source>
</evidence>
<evidence type="ECO:0000256" key="12">
    <source>
        <dbReference type="ARBA" id="ARBA00023163"/>
    </source>
</evidence>